<dbReference type="AlphaFoldDB" id="A0AAN6YLG7"/>
<reference evidence="2" key="2">
    <citation type="submission" date="2023-05" db="EMBL/GenBank/DDBJ databases">
        <authorList>
            <consortium name="Lawrence Berkeley National Laboratory"/>
            <person name="Steindorff A."/>
            <person name="Hensen N."/>
            <person name="Bonometti L."/>
            <person name="Westerberg I."/>
            <person name="Brannstrom I.O."/>
            <person name="Guillou S."/>
            <person name="Cros-Aarteil S."/>
            <person name="Calhoun S."/>
            <person name="Haridas S."/>
            <person name="Kuo A."/>
            <person name="Mondo S."/>
            <person name="Pangilinan J."/>
            <person name="Riley R."/>
            <person name="Labutti K."/>
            <person name="Andreopoulos B."/>
            <person name="Lipzen A."/>
            <person name="Chen C."/>
            <person name="Yanf M."/>
            <person name="Daum C."/>
            <person name="Ng V."/>
            <person name="Clum A."/>
            <person name="Ohm R."/>
            <person name="Martin F."/>
            <person name="Silar P."/>
            <person name="Natvig D."/>
            <person name="Lalanne C."/>
            <person name="Gautier V."/>
            <person name="Ament-Velasquez S.L."/>
            <person name="Kruys A."/>
            <person name="Hutchinson M.I."/>
            <person name="Powell A.J."/>
            <person name="Barry K."/>
            <person name="Miller A.N."/>
            <person name="Grigoriev I.V."/>
            <person name="Debuchy R."/>
            <person name="Gladieux P."/>
            <person name="Thoren M.H."/>
            <person name="Johannesson H."/>
        </authorList>
    </citation>
    <scope>NUCLEOTIDE SEQUENCE</scope>
    <source>
        <strain evidence="2">CBS 990.96</strain>
    </source>
</reference>
<dbReference type="EMBL" id="MU865709">
    <property type="protein sequence ID" value="KAK4220573.1"/>
    <property type="molecule type" value="Genomic_DNA"/>
</dbReference>
<dbReference type="Proteomes" id="UP001301958">
    <property type="component" value="Unassembled WGS sequence"/>
</dbReference>
<reference evidence="2" key="1">
    <citation type="journal article" date="2023" name="Mol. Phylogenet. Evol.">
        <title>Genome-scale phylogeny and comparative genomics of the fungal order Sordariales.</title>
        <authorList>
            <person name="Hensen N."/>
            <person name="Bonometti L."/>
            <person name="Westerberg I."/>
            <person name="Brannstrom I.O."/>
            <person name="Guillou S."/>
            <person name="Cros-Aarteil S."/>
            <person name="Calhoun S."/>
            <person name="Haridas S."/>
            <person name="Kuo A."/>
            <person name="Mondo S."/>
            <person name="Pangilinan J."/>
            <person name="Riley R."/>
            <person name="LaButti K."/>
            <person name="Andreopoulos B."/>
            <person name="Lipzen A."/>
            <person name="Chen C."/>
            <person name="Yan M."/>
            <person name="Daum C."/>
            <person name="Ng V."/>
            <person name="Clum A."/>
            <person name="Steindorff A."/>
            <person name="Ohm R.A."/>
            <person name="Martin F."/>
            <person name="Silar P."/>
            <person name="Natvig D.O."/>
            <person name="Lalanne C."/>
            <person name="Gautier V."/>
            <person name="Ament-Velasquez S.L."/>
            <person name="Kruys A."/>
            <person name="Hutchinson M.I."/>
            <person name="Powell A.J."/>
            <person name="Barry K."/>
            <person name="Miller A.N."/>
            <person name="Grigoriev I.V."/>
            <person name="Debuchy R."/>
            <person name="Gladieux P."/>
            <person name="Hiltunen Thoren M."/>
            <person name="Johannesson H."/>
        </authorList>
    </citation>
    <scope>NUCLEOTIDE SEQUENCE</scope>
    <source>
        <strain evidence="2">CBS 990.96</strain>
    </source>
</reference>
<dbReference type="PANTHER" id="PTHR35186:SF4">
    <property type="entry name" value="PRION-INHIBITION AND PROPAGATION HELO DOMAIN-CONTAINING PROTEIN"/>
    <property type="match status" value="1"/>
</dbReference>
<accession>A0AAN6YLG7</accession>
<protein>
    <recommendedName>
        <fullName evidence="1">DUF7580 domain-containing protein</fullName>
    </recommendedName>
</protein>
<evidence type="ECO:0000313" key="3">
    <source>
        <dbReference type="Proteomes" id="UP001301958"/>
    </source>
</evidence>
<comment type="caution">
    <text evidence="2">The sequence shown here is derived from an EMBL/GenBank/DDBJ whole genome shotgun (WGS) entry which is preliminary data.</text>
</comment>
<dbReference type="Pfam" id="PF24476">
    <property type="entry name" value="DUF7580"/>
    <property type="match status" value="1"/>
</dbReference>
<dbReference type="InterPro" id="IPR056002">
    <property type="entry name" value="DUF7580"/>
</dbReference>
<sequence>MSGFEIVGVVLGALPLLIESIKGYKEAAKVVNLVREFPIELTKCKIDLKFEHHILNETLRSILGDRYLSEADIRYIFRDMDADQTKNLLQERLGGSEAADLFVHYLELISHHLENLKQKFSTQRLEGPQSVRDIFEALKFALSESTRNGVFTDISGYNEKLGRLTKPITGPRTHIFNTPTKEQLEAFSEHASLLHKGIESVWACQCEWEHGDRSGNLILTDRRWLTMALKPPNFDIIFKVETPTTNLCPIAETRVEVETIAQPDPTDIRLTRARPLTLYNDRLTPTLTVQTLTPQLRNTPSTKISNLCSLLAPRPDCDVGQGYVELLASNERQIHITFTPKDPPCHFEASTPTRTLKDALTILSRRQRFHLAAMLASSFLQLAGSPWLKTTGWTKDDIVFPADGQGIHYDKPVIIADFQTPTTATTTGTATTNTRITWDLNHSLLSLSILLLELWFGEAVEDCKAYRSLYPVDRSPPTANQLVFVAILWNQVVADEIGDDYFDALESIRKTRLIPSPDWRKTMIKDVIEPLKRNLKDTWGQERSGGPGYSQ</sequence>
<keyword evidence="3" id="KW-1185">Reference proteome</keyword>
<evidence type="ECO:0000259" key="1">
    <source>
        <dbReference type="Pfam" id="PF24476"/>
    </source>
</evidence>
<name>A0AAN6YLG7_9PEZI</name>
<dbReference type="PANTHER" id="PTHR35186">
    <property type="entry name" value="ANK_REP_REGION DOMAIN-CONTAINING PROTEIN"/>
    <property type="match status" value="1"/>
</dbReference>
<gene>
    <name evidence="2" type="ORF">QBC38DRAFT_493996</name>
</gene>
<organism evidence="2 3">
    <name type="scientific">Podospora fimiseda</name>
    <dbReference type="NCBI Taxonomy" id="252190"/>
    <lineage>
        <taxon>Eukaryota</taxon>
        <taxon>Fungi</taxon>
        <taxon>Dikarya</taxon>
        <taxon>Ascomycota</taxon>
        <taxon>Pezizomycotina</taxon>
        <taxon>Sordariomycetes</taxon>
        <taxon>Sordariomycetidae</taxon>
        <taxon>Sordariales</taxon>
        <taxon>Podosporaceae</taxon>
        <taxon>Podospora</taxon>
    </lineage>
</organism>
<evidence type="ECO:0000313" key="2">
    <source>
        <dbReference type="EMBL" id="KAK4220573.1"/>
    </source>
</evidence>
<feature type="domain" description="DUF7580" evidence="1">
    <location>
        <begin position="349"/>
        <end position="507"/>
    </location>
</feature>
<proteinExistence type="predicted"/>